<proteinExistence type="predicted"/>
<dbReference type="Proteomes" id="UP000063964">
    <property type="component" value="Chromosome"/>
</dbReference>
<dbReference type="KEGG" id="doa:AXF15_10830"/>
<accession>A0A0X8JRS6</accession>
<evidence type="ECO:0000313" key="1">
    <source>
        <dbReference type="EMBL" id="AMD93545.1"/>
    </source>
</evidence>
<evidence type="ECO:0000313" key="2">
    <source>
        <dbReference type="EMBL" id="AMD93715.1"/>
    </source>
</evidence>
<reference evidence="2" key="2">
    <citation type="submission" date="2016-02" db="EMBL/GenBank/DDBJ databases">
        <authorList>
            <person name="Wen L."/>
            <person name="He K."/>
            <person name="Yang H."/>
        </authorList>
    </citation>
    <scope>NUCLEOTIDE SEQUENCE [LARGE SCALE GENOMIC DNA]</scope>
    <source>
        <strain evidence="2">DSM 12838</strain>
    </source>
</reference>
<sequence length="91" mass="10139">MSPCARTSGKCAAAVRPGRMRGIRLPEYWLGKQNHLPMDFGPVMFPVEPEACAIRYQRDRLVANEGQQKGFLKDVCPAGRTKKRAPVGVRL</sequence>
<gene>
    <name evidence="1" type="ORF">AXF15_10830</name>
    <name evidence="2" type="ORF">AXF15_11820</name>
</gene>
<protein>
    <submittedName>
        <fullName evidence="2">Uncharacterized protein</fullName>
    </submittedName>
</protein>
<evidence type="ECO:0000313" key="3">
    <source>
        <dbReference type="Proteomes" id="UP000063964"/>
    </source>
</evidence>
<organism evidence="2 3">
    <name type="scientific">Desulfomicrobium orale DSM 12838</name>
    <dbReference type="NCBI Taxonomy" id="888061"/>
    <lineage>
        <taxon>Bacteria</taxon>
        <taxon>Pseudomonadati</taxon>
        <taxon>Thermodesulfobacteriota</taxon>
        <taxon>Desulfovibrionia</taxon>
        <taxon>Desulfovibrionales</taxon>
        <taxon>Desulfomicrobiaceae</taxon>
        <taxon>Desulfomicrobium</taxon>
    </lineage>
</organism>
<dbReference type="EMBL" id="CP014230">
    <property type="protein sequence ID" value="AMD93715.1"/>
    <property type="molecule type" value="Genomic_DNA"/>
</dbReference>
<name>A0A0X8JRS6_9BACT</name>
<reference evidence="3" key="1">
    <citation type="submission" date="2016-02" db="EMBL/GenBank/DDBJ databases">
        <authorList>
            <person name="Holder M.E."/>
            <person name="Ajami N.J."/>
            <person name="Petrosino J.F."/>
        </authorList>
    </citation>
    <scope>NUCLEOTIDE SEQUENCE [LARGE SCALE GENOMIC DNA]</scope>
    <source>
        <strain evidence="3">DSM 12838</strain>
    </source>
</reference>
<dbReference type="KEGG" id="doa:AXF15_11820"/>
<dbReference type="AlphaFoldDB" id="A0A0X8JRS6"/>
<keyword evidence="3" id="KW-1185">Reference proteome</keyword>
<dbReference type="EMBL" id="CP014230">
    <property type="protein sequence ID" value="AMD93545.1"/>
    <property type="molecule type" value="Genomic_DNA"/>
</dbReference>